<accession>A0ACC2GX94</accession>
<sequence length="193" mass="22107">MDVYADAVDYLETEHIPVNNGEQGTDVLEDDVFPDDQIGTESIDIPETPHSPKAMLDRRLMVLRAIMDSEKIYLYELETLLMPMKALKASAGTSKPVLSSQHVQTVFYQVPELRDLHRDFYTLLRERMEPAPEPERGMELEDGKETELKGLQLTVGDLFLKIGSHSVMLFTFISRYQTHTVILFPGYRIRSCK</sequence>
<keyword evidence="2" id="KW-1185">Reference proteome</keyword>
<protein>
    <submittedName>
        <fullName evidence="1">Uncharacterized protein</fullName>
    </submittedName>
</protein>
<dbReference type="EMBL" id="CM055735">
    <property type="protein sequence ID" value="KAJ8008321.1"/>
    <property type="molecule type" value="Genomic_DNA"/>
</dbReference>
<name>A0ACC2GX94_DALPE</name>
<evidence type="ECO:0000313" key="1">
    <source>
        <dbReference type="EMBL" id="KAJ8008321.1"/>
    </source>
</evidence>
<dbReference type="Proteomes" id="UP001157502">
    <property type="component" value="Chromosome 8"/>
</dbReference>
<reference evidence="1" key="1">
    <citation type="submission" date="2021-05" db="EMBL/GenBank/DDBJ databases">
        <authorList>
            <person name="Pan Q."/>
            <person name="Jouanno E."/>
            <person name="Zahm M."/>
            <person name="Klopp C."/>
            <person name="Cabau C."/>
            <person name="Louis A."/>
            <person name="Berthelot C."/>
            <person name="Parey E."/>
            <person name="Roest Crollius H."/>
            <person name="Montfort J."/>
            <person name="Robinson-Rechavi M."/>
            <person name="Bouchez O."/>
            <person name="Lampietro C."/>
            <person name="Lopez Roques C."/>
            <person name="Donnadieu C."/>
            <person name="Postlethwait J."/>
            <person name="Bobe J."/>
            <person name="Dillon D."/>
            <person name="Chandos A."/>
            <person name="von Hippel F."/>
            <person name="Guiguen Y."/>
        </authorList>
    </citation>
    <scope>NUCLEOTIDE SEQUENCE</scope>
    <source>
        <strain evidence="1">YG-Jan2019</strain>
    </source>
</reference>
<gene>
    <name evidence="1" type="ORF">DPEC_G00103620</name>
</gene>
<comment type="caution">
    <text evidence="1">The sequence shown here is derived from an EMBL/GenBank/DDBJ whole genome shotgun (WGS) entry which is preliminary data.</text>
</comment>
<evidence type="ECO:0000313" key="2">
    <source>
        <dbReference type="Proteomes" id="UP001157502"/>
    </source>
</evidence>
<proteinExistence type="predicted"/>
<organism evidence="1 2">
    <name type="scientific">Dallia pectoralis</name>
    <name type="common">Alaska blackfish</name>
    <dbReference type="NCBI Taxonomy" id="75939"/>
    <lineage>
        <taxon>Eukaryota</taxon>
        <taxon>Metazoa</taxon>
        <taxon>Chordata</taxon>
        <taxon>Craniata</taxon>
        <taxon>Vertebrata</taxon>
        <taxon>Euteleostomi</taxon>
        <taxon>Actinopterygii</taxon>
        <taxon>Neopterygii</taxon>
        <taxon>Teleostei</taxon>
        <taxon>Protacanthopterygii</taxon>
        <taxon>Esociformes</taxon>
        <taxon>Umbridae</taxon>
        <taxon>Dallia</taxon>
    </lineage>
</organism>